<organism evidence="1 2">
    <name type="scientific">Pocillopora damicornis</name>
    <name type="common">Cauliflower coral</name>
    <name type="synonym">Millepora damicornis</name>
    <dbReference type="NCBI Taxonomy" id="46731"/>
    <lineage>
        <taxon>Eukaryota</taxon>
        <taxon>Metazoa</taxon>
        <taxon>Cnidaria</taxon>
        <taxon>Anthozoa</taxon>
        <taxon>Hexacorallia</taxon>
        <taxon>Scleractinia</taxon>
        <taxon>Astrocoeniina</taxon>
        <taxon>Pocilloporidae</taxon>
        <taxon>Pocillopora</taxon>
    </lineage>
</organism>
<dbReference type="Proteomes" id="UP000275408">
    <property type="component" value="Unassembled WGS sequence"/>
</dbReference>
<evidence type="ECO:0000313" key="2">
    <source>
        <dbReference type="Proteomes" id="UP000275408"/>
    </source>
</evidence>
<sequence length="123" mass="13805">MRESGLYCDSDVIHAQCLGFLYTSILQDELHGAARFGNVHRIRPSSNPESPPGRPDILYFLSDITETQEGALSTPSPNVFIRVLKIWLTSLCEQGLTLPRCHDKARFLCIQLLSCIKDIEDSI</sequence>
<reference evidence="1 2" key="1">
    <citation type="journal article" date="2018" name="Sci. Rep.">
        <title>Comparative analysis of the Pocillopora damicornis genome highlights role of immune system in coral evolution.</title>
        <authorList>
            <person name="Cunning R."/>
            <person name="Bay R.A."/>
            <person name="Gillette P."/>
            <person name="Baker A.C."/>
            <person name="Traylor-Knowles N."/>
        </authorList>
    </citation>
    <scope>NUCLEOTIDE SEQUENCE [LARGE SCALE GENOMIC DNA]</scope>
    <source>
        <strain evidence="1">RSMAS</strain>
        <tissue evidence="1">Whole animal</tissue>
    </source>
</reference>
<keyword evidence="2" id="KW-1185">Reference proteome</keyword>
<gene>
    <name evidence="1" type="ORF">pdam_00022503</name>
</gene>
<comment type="caution">
    <text evidence="1">The sequence shown here is derived from an EMBL/GenBank/DDBJ whole genome shotgun (WGS) entry which is preliminary data.</text>
</comment>
<protein>
    <submittedName>
        <fullName evidence="1">Uncharacterized protein</fullName>
    </submittedName>
</protein>
<dbReference type="EMBL" id="RCHS01003909">
    <property type="protein sequence ID" value="RMX38958.1"/>
    <property type="molecule type" value="Genomic_DNA"/>
</dbReference>
<accession>A0A3M6TCB2</accession>
<dbReference type="AlphaFoldDB" id="A0A3M6TCB2"/>
<proteinExistence type="predicted"/>
<name>A0A3M6TCB2_POCDA</name>
<evidence type="ECO:0000313" key="1">
    <source>
        <dbReference type="EMBL" id="RMX38958.1"/>
    </source>
</evidence>